<dbReference type="RefSeq" id="WP_019239107.1">
    <property type="nucleotide sequence ID" value="NZ_CABKRW010000077.1"/>
</dbReference>
<keyword evidence="5 7" id="KW-0472">Membrane</keyword>
<dbReference type="InterPro" id="IPR036259">
    <property type="entry name" value="MFS_trans_sf"/>
</dbReference>
<dbReference type="Proteomes" id="UP000195781">
    <property type="component" value="Unassembled WGS sequence"/>
</dbReference>
<feature type="transmembrane region" description="Helical" evidence="7">
    <location>
        <begin position="444"/>
        <end position="464"/>
    </location>
</feature>
<feature type="transmembrane region" description="Helical" evidence="7">
    <location>
        <begin position="42"/>
        <end position="72"/>
    </location>
</feature>
<feature type="domain" description="Major facilitator superfamily (MFS) profile" evidence="8">
    <location>
        <begin position="41"/>
        <end position="467"/>
    </location>
</feature>
<evidence type="ECO:0000256" key="7">
    <source>
        <dbReference type="SAM" id="Phobius"/>
    </source>
</evidence>
<organism evidence="9 10">
    <name type="scientific">[Collinsella] massiliensis</name>
    <dbReference type="NCBI Taxonomy" id="1232426"/>
    <lineage>
        <taxon>Bacteria</taxon>
        <taxon>Bacillati</taxon>
        <taxon>Actinomycetota</taxon>
        <taxon>Coriobacteriia</taxon>
        <taxon>Coriobacteriales</taxon>
        <taxon>Coriobacteriaceae</taxon>
        <taxon>Enorma</taxon>
    </lineage>
</organism>
<dbReference type="CDD" id="cd17316">
    <property type="entry name" value="MFS_SV2_like"/>
    <property type="match status" value="1"/>
</dbReference>
<sequence length="485" mass="52341">MTTARLGDMDEAYEQKRMPETEEPNSDARIDRLPETFWRWKIFLMSGLAVLFAWSNYVSGLVLAQLTAIGWVDATSSALFTSVYMAGMFFGSLLGGVIGDAIGRRKGYLLFVGLHTLCMYLAAVAPNIELLTVIRAVMGFGLGALLVTIFAGFSEYVPAATRGTWMGRNSFLGNCSNPISSLLATLVTPLVTADANWRLMFAIPAVLSTLVWLWAWRQYPESPRWLESRGRFAQAARVLNSIEDEVERESGAPLPPVHAHAGACGDCASSAHEEIPYKSLFHGDLLRRVVLGAFVLVAMNVTAYTLMTWLPTILLLKGIDLNSSFALYTVMAIGAPAGAFLGMLLMDHLSRKVMGIGLLLIMAVLGPVFALQQNHLAICVLGFLLQVVVEMYVVFSSGVYVPEIWPTEVRMRGSGLANSIGRLSGIVTPFCVAALLSASGVVPVFLMMSCVALSTAAVIARLGFDTRGMTAEEIGNVAVGGHARA</sequence>
<feature type="transmembrane region" description="Helical" evidence="7">
    <location>
        <begin position="353"/>
        <end position="369"/>
    </location>
</feature>
<dbReference type="InterPro" id="IPR005828">
    <property type="entry name" value="MFS_sugar_transport-like"/>
</dbReference>
<dbReference type="SUPFAM" id="SSF103473">
    <property type="entry name" value="MFS general substrate transporter"/>
    <property type="match status" value="1"/>
</dbReference>
<dbReference type="Pfam" id="PF00083">
    <property type="entry name" value="Sugar_tr"/>
    <property type="match status" value="1"/>
</dbReference>
<dbReference type="PANTHER" id="PTHR23511">
    <property type="entry name" value="SYNAPTIC VESICLE GLYCOPROTEIN 2"/>
    <property type="match status" value="1"/>
</dbReference>
<dbReference type="AlphaFoldDB" id="A0A1Y3XW99"/>
<evidence type="ECO:0000256" key="6">
    <source>
        <dbReference type="SAM" id="MobiDB-lite"/>
    </source>
</evidence>
<dbReference type="InterPro" id="IPR020846">
    <property type="entry name" value="MFS_dom"/>
</dbReference>
<evidence type="ECO:0000256" key="4">
    <source>
        <dbReference type="ARBA" id="ARBA00022989"/>
    </source>
</evidence>
<feature type="compositionally biased region" description="Basic and acidic residues" evidence="6">
    <location>
        <begin position="13"/>
        <end position="27"/>
    </location>
</feature>
<feature type="transmembrane region" description="Helical" evidence="7">
    <location>
        <begin position="375"/>
        <end position="395"/>
    </location>
</feature>
<keyword evidence="3 7" id="KW-0812">Transmembrane</keyword>
<proteinExistence type="predicted"/>
<name>A0A1Y3XW99_9ACTN</name>
<feature type="transmembrane region" description="Helical" evidence="7">
    <location>
        <begin position="108"/>
        <end position="128"/>
    </location>
</feature>
<dbReference type="PANTHER" id="PTHR23511:SF34">
    <property type="entry name" value="SYNAPTIC VESICLE GLYCOPROTEIN 2"/>
    <property type="match status" value="1"/>
</dbReference>
<dbReference type="PROSITE" id="PS50850">
    <property type="entry name" value="MFS"/>
    <property type="match status" value="1"/>
</dbReference>
<keyword evidence="2" id="KW-0813">Transport</keyword>
<protein>
    <submittedName>
        <fullName evidence="9">MFS transporter</fullName>
    </submittedName>
</protein>
<evidence type="ECO:0000256" key="1">
    <source>
        <dbReference type="ARBA" id="ARBA00004651"/>
    </source>
</evidence>
<keyword evidence="4 7" id="KW-1133">Transmembrane helix</keyword>
<dbReference type="GO" id="GO:0005886">
    <property type="term" value="C:plasma membrane"/>
    <property type="evidence" value="ECO:0007669"/>
    <property type="project" value="UniProtKB-SubCell"/>
</dbReference>
<reference evidence="10" key="1">
    <citation type="submission" date="2017-04" db="EMBL/GenBank/DDBJ databases">
        <title>Function of individual gut microbiota members based on whole genome sequencing of pure cultures obtained from chicken caecum.</title>
        <authorList>
            <person name="Medvecky M."/>
            <person name="Cejkova D."/>
            <person name="Polansky O."/>
            <person name="Karasova D."/>
            <person name="Kubasova T."/>
            <person name="Cizek A."/>
            <person name="Rychlik I."/>
        </authorList>
    </citation>
    <scope>NUCLEOTIDE SEQUENCE [LARGE SCALE GENOMIC DNA]</scope>
    <source>
        <strain evidence="10">An5</strain>
    </source>
</reference>
<evidence type="ECO:0000259" key="8">
    <source>
        <dbReference type="PROSITE" id="PS50850"/>
    </source>
</evidence>
<dbReference type="OrthoDB" id="4008739at2"/>
<feature type="transmembrane region" description="Helical" evidence="7">
    <location>
        <begin position="285"/>
        <end position="305"/>
    </location>
</feature>
<feature type="region of interest" description="Disordered" evidence="6">
    <location>
        <begin position="1"/>
        <end position="27"/>
    </location>
</feature>
<evidence type="ECO:0000256" key="5">
    <source>
        <dbReference type="ARBA" id="ARBA00023136"/>
    </source>
</evidence>
<dbReference type="Gene3D" id="1.20.1250.20">
    <property type="entry name" value="MFS general substrate transporter like domains"/>
    <property type="match status" value="1"/>
</dbReference>
<evidence type="ECO:0000256" key="2">
    <source>
        <dbReference type="ARBA" id="ARBA00022448"/>
    </source>
</evidence>
<dbReference type="GO" id="GO:0022857">
    <property type="term" value="F:transmembrane transporter activity"/>
    <property type="evidence" value="ECO:0007669"/>
    <property type="project" value="InterPro"/>
</dbReference>
<feature type="transmembrane region" description="Helical" evidence="7">
    <location>
        <begin position="197"/>
        <end position="216"/>
    </location>
</feature>
<evidence type="ECO:0000256" key="3">
    <source>
        <dbReference type="ARBA" id="ARBA00022692"/>
    </source>
</evidence>
<feature type="transmembrane region" description="Helical" evidence="7">
    <location>
        <begin position="325"/>
        <end position="346"/>
    </location>
</feature>
<feature type="transmembrane region" description="Helical" evidence="7">
    <location>
        <begin position="134"/>
        <end position="159"/>
    </location>
</feature>
<feature type="transmembrane region" description="Helical" evidence="7">
    <location>
        <begin position="416"/>
        <end position="438"/>
    </location>
</feature>
<dbReference type="EMBL" id="NFIE01000001">
    <property type="protein sequence ID" value="OUN89792.1"/>
    <property type="molecule type" value="Genomic_DNA"/>
</dbReference>
<comment type="caution">
    <text evidence="9">The sequence shown here is derived from an EMBL/GenBank/DDBJ whole genome shotgun (WGS) entry which is preliminary data.</text>
</comment>
<feature type="transmembrane region" description="Helical" evidence="7">
    <location>
        <begin position="171"/>
        <end position="191"/>
    </location>
</feature>
<accession>A0A1Y3XW99</accession>
<keyword evidence="10" id="KW-1185">Reference proteome</keyword>
<comment type="subcellular location">
    <subcellularLocation>
        <location evidence="1">Cell membrane</location>
        <topology evidence="1">Multi-pass membrane protein</topology>
    </subcellularLocation>
</comment>
<feature type="transmembrane region" description="Helical" evidence="7">
    <location>
        <begin position="78"/>
        <end position="96"/>
    </location>
</feature>
<evidence type="ECO:0000313" key="9">
    <source>
        <dbReference type="EMBL" id="OUN89792.1"/>
    </source>
</evidence>
<evidence type="ECO:0000313" key="10">
    <source>
        <dbReference type="Proteomes" id="UP000195781"/>
    </source>
</evidence>
<gene>
    <name evidence="9" type="ORF">B5G02_00085</name>
</gene>